<evidence type="ECO:0000256" key="1">
    <source>
        <dbReference type="SAM" id="MobiDB-lite"/>
    </source>
</evidence>
<accession>A0ABW2KSE1</accession>
<proteinExistence type="predicted"/>
<sequence length="100" mass="10831">MGVLPDCRRPETAPGEVTGIGPICRLEVDGRPHKPAGRSHKHALHTPDCPRENLKRGVIDRGDLNGQSLKAVFDAFCRMAHIIHVGELIVPPEADGACRP</sequence>
<evidence type="ECO:0000313" key="2">
    <source>
        <dbReference type="EMBL" id="MFC7331954.1"/>
    </source>
</evidence>
<feature type="region of interest" description="Disordered" evidence="1">
    <location>
        <begin position="28"/>
        <end position="52"/>
    </location>
</feature>
<comment type="caution">
    <text evidence="2">The sequence shown here is derived from an EMBL/GenBank/DDBJ whole genome shotgun (WGS) entry which is preliminary data.</text>
</comment>
<feature type="compositionally biased region" description="Basic residues" evidence="1">
    <location>
        <begin position="33"/>
        <end position="44"/>
    </location>
</feature>
<feature type="region of interest" description="Disordered" evidence="1">
    <location>
        <begin position="1"/>
        <end position="20"/>
    </location>
</feature>
<dbReference type="EMBL" id="JBHTCM010000004">
    <property type="protein sequence ID" value="MFC7331954.1"/>
    <property type="molecule type" value="Genomic_DNA"/>
</dbReference>
<name>A0ABW2KSE1_9PROT</name>
<dbReference type="Proteomes" id="UP001596456">
    <property type="component" value="Unassembled WGS sequence"/>
</dbReference>
<dbReference type="RefSeq" id="WP_377356056.1">
    <property type="nucleotide sequence ID" value="NZ_JBHTCM010000004.1"/>
</dbReference>
<protein>
    <submittedName>
        <fullName evidence="2">Uncharacterized protein</fullName>
    </submittedName>
</protein>
<feature type="compositionally biased region" description="Basic and acidic residues" evidence="1">
    <location>
        <begin position="1"/>
        <end position="11"/>
    </location>
</feature>
<keyword evidence="3" id="KW-1185">Reference proteome</keyword>
<organism evidence="2 3">
    <name type="scientific">Rhodocista pekingensis</name>
    <dbReference type="NCBI Taxonomy" id="201185"/>
    <lineage>
        <taxon>Bacteria</taxon>
        <taxon>Pseudomonadati</taxon>
        <taxon>Pseudomonadota</taxon>
        <taxon>Alphaproteobacteria</taxon>
        <taxon>Rhodospirillales</taxon>
        <taxon>Azospirillaceae</taxon>
        <taxon>Rhodocista</taxon>
    </lineage>
</organism>
<reference evidence="3" key="1">
    <citation type="journal article" date="2019" name="Int. J. Syst. Evol. Microbiol.">
        <title>The Global Catalogue of Microorganisms (GCM) 10K type strain sequencing project: providing services to taxonomists for standard genome sequencing and annotation.</title>
        <authorList>
            <consortium name="The Broad Institute Genomics Platform"/>
            <consortium name="The Broad Institute Genome Sequencing Center for Infectious Disease"/>
            <person name="Wu L."/>
            <person name="Ma J."/>
        </authorList>
    </citation>
    <scope>NUCLEOTIDE SEQUENCE [LARGE SCALE GENOMIC DNA]</scope>
    <source>
        <strain evidence="3">CGMCC 1.16275</strain>
    </source>
</reference>
<evidence type="ECO:0000313" key="3">
    <source>
        <dbReference type="Proteomes" id="UP001596456"/>
    </source>
</evidence>
<gene>
    <name evidence="2" type="ORF">ACFQPS_02150</name>
</gene>